<proteinExistence type="predicted"/>
<dbReference type="PATRIC" id="fig|1081904.3.peg.888"/>
<gene>
    <name evidence="2" type="ORF">HMPREF1218_2015</name>
</gene>
<dbReference type="Proteomes" id="UP000016600">
    <property type="component" value="Unassembled WGS sequence"/>
</dbReference>
<dbReference type="GO" id="GO:0016539">
    <property type="term" value="P:intein-mediated protein splicing"/>
    <property type="evidence" value="ECO:0007669"/>
    <property type="project" value="InterPro"/>
</dbReference>
<dbReference type="RefSeq" id="WP_021583542.1">
    <property type="nucleotide sequence ID" value="NZ_AWET01000017.1"/>
</dbReference>
<evidence type="ECO:0000259" key="1">
    <source>
        <dbReference type="SMART" id="SM00306"/>
    </source>
</evidence>
<dbReference type="Gene3D" id="2.170.16.10">
    <property type="entry name" value="Hedgehog/Intein (Hint) domain"/>
    <property type="match status" value="1"/>
</dbReference>
<dbReference type="AlphaFoldDB" id="U2KXF2"/>
<evidence type="ECO:0000313" key="2">
    <source>
        <dbReference type="EMBL" id="ERK03122.1"/>
    </source>
</evidence>
<dbReference type="InterPro" id="IPR006141">
    <property type="entry name" value="Intein_N"/>
</dbReference>
<dbReference type="PROSITE" id="PS50817">
    <property type="entry name" value="INTEIN_N_TER"/>
    <property type="match status" value="1"/>
</dbReference>
<dbReference type="InterPro" id="IPR036844">
    <property type="entry name" value="Hint_dom_sf"/>
</dbReference>
<name>U2KXF2_9BACT</name>
<sequence>MPCSLGGKIQFVTSGQVPLPDDAMEDIKALQEQGSKTDEDEGWGWLDAVELIPVVGSIVGAVREGMKGNWGMMAMNIGFLALDIAGLVSFGATTAAFSAGKAAVKAGVKVAAKSAAKAVVRQVGKSGLKTAVKLTAKGARKAFCKSIDKIVGKASLGKVCVFACFPAGTKINTAGGLKNIEEIKTGDKVWSYNELTGETGLQEIVRTMVREIDHTVELYTEEEIIETTVEHPFLTDNGWKDAADLQTGDKIRSRNEEDIEIKDVKFSYRPRKVYNFEVSNWHTYFVGALQWLVHNACLKELARKGIEYARRILRGIKFNKVMVKKLGKKEFAHEVWLEGMKRRVDTVMKNGKKVISRKATQLSDVTEETAKKYIDEVARYKGQGVQNPGRMEEGVTKIADDAEAVLSVPKQKEPIPQNITDYANKHRVDIVPENEVRMEDLNNW</sequence>
<reference evidence="2 3" key="1">
    <citation type="submission" date="2013-08" db="EMBL/GenBank/DDBJ databases">
        <authorList>
            <person name="Durkin A.S."/>
            <person name="Haft D.R."/>
            <person name="McCorrison J."/>
            <person name="Torralba M."/>
            <person name="Gillis M."/>
            <person name="Haft D.H."/>
            <person name="Methe B."/>
            <person name="Sutton G."/>
            <person name="Nelson K.E."/>
        </authorList>
    </citation>
    <scope>NUCLEOTIDE SEQUENCE [LARGE SCALE GENOMIC DNA]</scope>
    <source>
        <strain evidence="2 3">F0068</strain>
    </source>
</reference>
<feature type="domain" description="Hint" evidence="1">
    <location>
        <begin position="162"/>
        <end position="255"/>
    </location>
</feature>
<dbReference type="SMART" id="SM00306">
    <property type="entry name" value="HintN"/>
    <property type="match status" value="1"/>
</dbReference>
<protein>
    <submittedName>
        <fullName evidence="2">Pretoxin HINT domain protein</fullName>
    </submittedName>
</protein>
<accession>U2KXF2</accession>
<organism evidence="2 3">
    <name type="scientific">Hoylesella pleuritidis F0068</name>
    <dbReference type="NCBI Taxonomy" id="1081904"/>
    <lineage>
        <taxon>Bacteria</taxon>
        <taxon>Pseudomonadati</taxon>
        <taxon>Bacteroidota</taxon>
        <taxon>Bacteroidia</taxon>
        <taxon>Bacteroidales</taxon>
        <taxon>Prevotellaceae</taxon>
        <taxon>Hoylesella</taxon>
    </lineage>
</organism>
<keyword evidence="3" id="KW-1185">Reference proteome</keyword>
<evidence type="ECO:0000313" key="3">
    <source>
        <dbReference type="Proteomes" id="UP000016600"/>
    </source>
</evidence>
<dbReference type="CDD" id="cd00081">
    <property type="entry name" value="Hint"/>
    <property type="match status" value="1"/>
</dbReference>
<comment type="caution">
    <text evidence="2">The sequence shown here is derived from an EMBL/GenBank/DDBJ whole genome shotgun (WGS) entry which is preliminary data.</text>
</comment>
<dbReference type="Pfam" id="PF07591">
    <property type="entry name" value="PT-HINT"/>
    <property type="match status" value="1"/>
</dbReference>
<dbReference type="InterPro" id="IPR003587">
    <property type="entry name" value="Hint_dom_N"/>
</dbReference>
<dbReference type="EMBL" id="AWET01000017">
    <property type="protein sequence ID" value="ERK03122.1"/>
    <property type="molecule type" value="Genomic_DNA"/>
</dbReference>
<dbReference type="SUPFAM" id="SSF51294">
    <property type="entry name" value="Hedgehog/intein (Hint) domain"/>
    <property type="match status" value="1"/>
</dbReference>